<name>M2LTL9_BAUPA</name>
<evidence type="ECO:0000313" key="2">
    <source>
        <dbReference type="EMBL" id="EMC97882.1"/>
    </source>
</evidence>
<dbReference type="RefSeq" id="XP_007674361.1">
    <property type="nucleotide sequence ID" value="XM_007676171.1"/>
</dbReference>
<protein>
    <submittedName>
        <fullName evidence="2">Uncharacterized protein</fullName>
    </submittedName>
</protein>
<organism evidence="2 3">
    <name type="scientific">Baudoinia panamericana (strain UAMH 10762)</name>
    <name type="common">Angels' share fungus</name>
    <name type="synonym">Baudoinia compniacensis (strain UAMH 10762)</name>
    <dbReference type="NCBI Taxonomy" id="717646"/>
    <lineage>
        <taxon>Eukaryota</taxon>
        <taxon>Fungi</taxon>
        <taxon>Dikarya</taxon>
        <taxon>Ascomycota</taxon>
        <taxon>Pezizomycotina</taxon>
        <taxon>Dothideomycetes</taxon>
        <taxon>Dothideomycetidae</taxon>
        <taxon>Mycosphaerellales</taxon>
        <taxon>Teratosphaeriaceae</taxon>
        <taxon>Baudoinia</taxon>
    </lineage>
</organism>
<evidence type="ECO:0000256" key="1">
    <source>
        <dbReference type="SAM" id="MobiDB-lite"/>
    </source>
</evidence>
<gene>
    <name evidence="2" type="ORF">BAUCODRAFT_31892</name>
</gene>
<keyword evidence="3" id="KW-1185">Reference proteome</keyword>
<accession>M2LTL9</accession>
<dbReference type="AlphaFoldDB" id="M2LTL9"/>
<reference evidence="2 3" key="1">
    <citation type="journal article" date="2012" name="PLoS Pathog.">
        <title>Diverse lifestyles and strategies of plant pathogenesis encoded in the genomes of eighteen Dothideomycetes fungi.</title>
        <authorList>
            <person name="Ohm R.A."/>
            <person name="Feau N."/>
            <person name="Henrissat B."/>
            <person name="Schoch C.L."/>
            <person name="Horwitz B.A."/>
            <person name="Barry K.W."/>
            <person name="Condon B.J."/>
            <person name="Copeland A.C."/>
            <person name="Dhillon B."/>
            <person name="Glaser F."/>
            <person name="Hesse C.N."/>
            <person name="Kosti I."/>
            <person name="LaButti K."/>
            <person name="Lindquist E.A."/>
            <person name="Lucas S."/>
            <person name="Salamov A.A."/>
            <person name="Bradshaw R.E."/>
            <person name="Ciuffetti L."/>
            <person name="Hamelin R.C."/>
            <person name="Kema G.H.J."/>
            <person name="Lawrence C."/>
            <person name="Scott J.A."/>
            <person name="Spatafora J.W."/>
            <person name="Turgeon B.G."/>
            <person name="de Wit P.J.G.M."/>
            <person name="Zhong S."/>
            <person name="Goodwin S.B."/>
            <person name="Grigoriev I.V."/>
        </authorList>
    </citation>
    <scope>NUCLEOTIDE SEQUENCE [LARGE SCALE GENOMIC DNA]</scope>
    <source>
        <strain evidence="2 3">UAMH 10762</strain>
    </source>
</reference>
<dbReference type="Proteomes" id="UP000011761">
    <property type="component" value="Unassembled WGS sequence"/>
</dbReference>
<dbReference type="HOGENOM" id="CLU_2359382_0_0_1"/>
<sequence>MSQSHPLPAARHAHFPPERITPRHRPNPTNAGSWYVCRKAGTTWKDTDAGQRQPVLLNSRQQSRFRPKRGSDAQIPELLWHAATNFKPTVDKLRHV</sequence>
<proteinExistence type="predicted"/>
<feature type="region of interest" description="Disordered" evidence="1">
    <location>
        <begin position="1"/>
        <end position="70"/>
    </location>
</feature>
<evidence type="ECO:0000313" key="3">
    <source>
        <dbReference type="Proteomes" id="UP000011761"/>
    </source>
</evidence>
<dbReference type="EMBL" id="KB445553">
    <property type="protein sequence ID" value="EMC97882.1"/>
    <property type="molecule type" value="Genomic_DNA"/>
</dbReference>
<dbReference type="KEGG" id="bcom:BAUCODRAFT_31892"/>
<dbReference type="GeneID" id="19111623"/>